<feature type="domain" description="Tyrosine-protein phosphatase" evidence="15">
    <location>
        <begin position="1383"/>
        <end position="1638"/>
    </location>
</feature>
<dbReference type="InterPro" id="IPR029021">
    <property type="entry name" value="Prot-tyrosine_phosphatase-like"/>
</dbReference>
<evidence type="ECO:0000259" key="18">
    <source>
        <dbReference type="PROSITE" id="PS50853"/>
    </source>
</evidence>
<keyword evidence="13" id="KW-1133">Transmembrane helix</keyword>
<keyword evidence="6 14" id="KW-0732">Signal</keyword>
<feature type="signal peptide" evidence="14">
    <location>
        <begin position="1"/>
        <end position="26"/>
    </location>
</feature>
<name>A0A8J9YWG0_BRALA</name>
<feature type="transmembrane region" description="Helical" evidence="13">
    <location>
        <begin position="1265"/>
        <end position="1285"/>
    </location>
</feature>
<evidence type="ECO:0000256" key="11">
    <source>
        <dbReference type="ARBA" id="ARBA00051722"/>
    </source>
</evidence>
<dbReference type="SMART" id="SM00194">
    <property type="entry name" value="PTPc"/>
    <property type="match status" value="2"/>
</dbReference>
<reference evidence="20" key="1">
    <citation type="submission" date="2022-01" db="EMBL/GenBank/DDBJ databases">
        <authorList>
            <person name="Braso-Vives M."/>
        </authorList>
    </citation>
    <scope>NUCLEOTIDE SEQUENCE</scope>
</reference>
<evidence type="ECO:0000256" key="3">
    <source>
        <dbReference type="ARBA" id="ARBA00013064"/>
    </source>
</evidence>
<evidence type="ECO:0000256" key="5">
    <source>
        <dbReference type="ARBA" id="ARBA00022536"/>
    </source>
</evidence>
<evidence type="ECO:0000259" key="17">
    <source>
        <dbReference type="PROSITE" id="PS50835"/>
    </source>
</evidence>
<evidence type="ECO:0000256" key="8">
    <source>
        <dbReference type="ARBA" id="ARBA00022912"/>
    </source>
</evidence>
<evidence type="ECO:0000259" key="15">
    <source>
        <dbReference type="PROSITE" id="PS50055"/>
    </source>
</evidence>
<keyword evidence="9 13" id="KW-0472">Membrane</keyword>
<dbReference type="PROSITE" id="PS50055">
    <property type="entry name" value="TYR_PHOSPHATASE_PTP"/>
    <property type="match status" value="2"/>
</dbReference>
<feature type="domain" description="Fibronectin type-III" evidence="18">
    <location>
        <begin position="869"/>
        <end position="971"/>
    </location>
</feature>
<dbReference type="GO" id="GO:0004725">
    <property type="term" value="F:protein tyrosine phosphatase activity"/>
    <property type="evidence" value="ECO:0007669"/>
    <property type="project" value="UniProtKB-EC"/>
</dbReference>
<comment type="catalytic activity">
    <reaction evidence="11">
        <text>O-phospho-L-tyrosyl-[protein] + H2O = L-tyrosyl-[protein] + phosphate</text>
        <dbReference type="Rhea" id="RHEA:10684"/>
        <dbReference type="Rhea" id="RHEA-COMP:10136"/>
        <dbReference type="Rhea" id="RHEA-COMP:20101"/>
        <dbReference type="ChEBI" id="CHEBI:15377"/>
        <dbReference type="ChEBI" id="CHEBI:43474"/>
        <dbReference type="ChEBI" id="CHEBI:46858"/>
        <dbReference type="ChEBI" id="CHEBI:61978"/>
        <dbReference type="EC" id="3.1.3.48"/>
    </reaction>
</comment>
<organism evidence="20 21">
    <name type="scientific">Branchiostoma lanceolatum</name>
    <name type="common">Common lancelet</name>
    <name type="synonym">Amphioxus lanceolatum</name>
    <dbReference type="NCBI Taxonomy" id="7740"/>
    <lineage>
        <taxon>Eukaryota</taxon>
        <taxon>Metazoa</taxon>
        <taxon>Chordata</taxon>
        <taxon>Cephalochordata</taxon>
        <taxon>Leptocardii</taxon>
        <taxon>Amphioxiformes</taxon>
        <taxon>Branchiostomatidae</taxon>
        <taxon>Branchiostoma</taxon>
    </lineage>
</organism>
<dbReference type="SUPFAM" id="SSF52799">
    <property type="entry name" value="(Phosphotyrosine protein) phosphatases II"/>
    <property type="match status" value="2"/>
</dbReference>
<evidence type="ECO:0000256" key="2">
    <source>
        <dbReference type="ARBA" id="ARBA00004498"/>
    </source>
</evidence>
<accession>A0A8J9YWG0</accession>
<keyword evidence="21" id="KW-1185">Reference proteome</keyword>
<dbReference type="SUPFAM" id="SSF56496">
    <property type="entry name" value="Fibrinogen C-terminal domain-like"/>
    <property type="match status" value="2"/>
</dbReference>
<feature type="domain" description="Tyrosine specific protein phosphatases" evidence="16">
    <location>
        <begin position="1844"/>
        <end position="1919"/>
    </location>
</feature>
<dbReference type="Pfam" id="PF00147">
    <property type="entry name" value="Fibrinogen_C"/>
    <property type="match status" value="2"/>
</dbReference>
<evidence type="ECO:0000256" key="6">
    <source>
        <dbReference type="ARBA" id="ARBA00022729"/>
    </source>
</evidence>
<dbReference type="SMART" id="SM00409">
    <property type="entry name" value="IG"/>
    <property type="match status" value="1"/>
</dbReference>
<evidence type="ECO:0000259" key="19">
    <source>
        <dbReference type="PROSITE" id="PS51406"/>
    </source>
</evidence>
<feature type="compositionally biased region" description="Polar residues" evidence="12">
    <location>
        <begin position="1231"/>
        <end position="1241"/>
    </location>
</feature>
<dbReference type="NCBIfam" id="NF040941">
    <property type="entry name" value="GGGWT_bact"/>
    <property type="match status" value="1"/>
</dbReference>
<dbReference type="SUPFAM" id="SSF49265">
    <property type="entry name" value="Fibronectin type III"/>
    <property type="match status" value="2"/>
</dbReference>
<dbReference type="PROSITE" id="PS50835">
    <property type="entry name" value="IG_LIKE"/>
    <property type="match status" value="1"/>
</dbReference>
<feature type="chain" id="PRO_5035424969" description="protein-tyrosine-phosphatase" evidence="14">
    <location>
        <begin position="27"/>
        <end position="1939"/>
    </location>
</feature>
<dbReference type="EMBL" id="OV696698">
    <property type="protein sequence ID" value="CAH1242920.1"/>
    <property type="molecule type" value="Genomic_DNA"/>
</dbReference>
<feature type="domain" description="Fibronectin type-III" evidence="18">
    <location>
        <begin position="677"/>
        <end position="773"/>
    </location>
</feature>
<feature type="domain" description="Fibronectin type-III" evidence="18">
    <location>
        <begin position="774"/>
        <end position="868"/>
    </location>
</feature>
<dbReference type="InterPro" id="IPR036056">
    <property type="entry name" value="Fibrinogen-like_C"/>
</dbReference>
<evidence type="ECO:0000256" key="13">
    <source>
        <dbReference type="SAM" id="Phobius"/>
    </source>
</evidence>
<keyword evidence="4" id="KW-0272">Extracellular matrix</keyword>
<keyword evidence="8" id="KW-0904">Protein phosphatase</keyword>
<dbReference type="InterPro" id="IPR003598">
    <property type="entry name" value="Ig_sub2"/>
</dbReference>
<feature type="domain" description="Tyrosine specific protein phosphatases" evidence="16">
    <location>
        <begin position="1555"/>
        <end position="1629"/>
    </location>
</feature>
<dbReference type="InterPro" id="IPR000242">
    <property type="entry name" value="PTP_cat"/>
</dbReference>
<keyword evidence="4" id="KW-0964">Secreted</keyword>
<feature type="domain" description="Fibrinogen C-terminal" evidence="19">
    <location>
        <begin position="253"/>
        <end position="477"/>
    </location>
</feature>
<dbReference type="Pfam" id="PF00041">
    <property type="entry name" value="fn3"/>
    <property type="match status" value="4"/>
</dbReference>
<dbReference type="Pfam" id="PF13927">
    <property type="entry name" value="Ig_3"/>
    <property type="match status" value="1"/>
</dbReference>
<dbReference type="InterPro" id="IPR002181">
    <property type="entry name" value="Fibrinogen_a/b/g_C_dom"/>
</dbReference>
<evidence type="ECO:0000256" key="12">
    <source>
        <dbReference type="SAM" id="MobiDB-lite"/>
    </source>
</evidence>
<dbReference type="Gene3D" id="2.60.40.10">
    <property type="entry name" value="Immunoglobulins"/>
    <property type="match status" value="5"/>
</dbReference>
<keyword evidence="13" id="KW-0812">Transmembrane</keyword>
<dbReference type="Gene3D" id="3.90.215.10">
    <property type="entry name" value="Gamma Fibrinogen, chain A, domain 1"/>
    <property type="match status" value="2"/>
</dbReference>
<keyword evidence="5" id="KW-0245">EGF-like domain</keyword>
<dbReference type="Gene3D" id="2.170.300.10">
    <property type="entry name" value="Tie2 ligand-binding domain superfamily"/>
    <property type="match status" value="1"/>
</dbReference>
<comment type="subcellular location">
    <subcellularLocation>
        <location evidence="1">Membrane</location>
        <topology evidence="1">Single-pass membrane protein</topology>
    </subcellularLocation>
    <subcellularLocation>
        <location evidence="2">Secreted</location>
        <location evidence="2">Extracellular space</location>
        <location evidence="2">Extracellular matrix</location>
    </subcellularLocation>
</comment>
<dbReference type="PRINTS" id="PR00700">
    <property type="entry name" value="PRTYPHPHTASE"/>
</dbReference>
<feature type="domain" description="Tyrosine-protein phosphatase" evidence="15">
    <location>
        <begin position="1670"/>
        <end position="1928"/>
    </location>
</feature>
<dbReference type="SMART" id="SM00060">
    <property type="entry name" value="FN3"/>
    <property type="match status" value="5"/>
</dbReference>
<dbReference type="PROSITE" id="PS50853">
    <property type="entry name" value="FN3"/>
    <property type="match status" value="4"/>
</dbReference>
<dbReference type="EC" id="3.1.3.48" evidence="3"/>
<dbReference type="InterPro" id="IPR036179">
    <property type="entry name" value="Ig-like_dom_sf"/>
</dbReference>
<dbReference type="PROSITE" id="PS51406">
    <property type="entry name" value="FIBRINOGEN_C_2"/>
    <property type="match status" value="2"/>
</dbReference>
<dbReference type="InterPro" id="IPR016130">
    <property type="entry name" value="Tyr_Pase_AS"/>
</dbReference>
<protein>
    <recommendedName>
        <fullName evidence="3">protein-tyrosine-phosphatase</fullName>
        <ecNumber evidence="3">3.1.3.48</ecNumber>
    </recommendedName>
</protein>
<dbReference type="GO" id="GO:0016020">
    <property type="term" value="C:membrane"/>
    <property type="evidence" value="ECO:0007669"/>
    <property type="project" value="UniProtKB-SubCell"/>
</dbReference>
<dbReference type="Gene3D" id="3.90.190.10">
    <property type="entry name" value="Protein tyrosine phosphatase superfamily"/>
    <property type="match status" value="2"/>
</dbReference>
<keyword evidence="7" id="KW-0378">Hydrolase</keyword>
<dbReference type="SUPFAM" id="SSF48726">
    <property type="entry name" value="Immunoglobulin"/>
    <property type="match status" value="1"/>
</dbReference>
<dbReference type="SMART" id="SM00408">
    <property type="entry name" value="IGc2"/>
    <property type="match status" value="1"/>
</dbReference>
<dbReference type="InterPro" id="IPR003595">
    <property type="entry name" value="Tyr_Pase_cat"/>
</dbReference>
<proteinExistence type="predicted"/>
<dbReference type="OrthoDB" id="10036191at2759"/>
<evidence type="ECO:0000259" key="16">
    <source>
        <dbReference type="PROSITE" id="PS50056"/>
    </source>
</evidence>
<sequence length="1939" mass="212628">MGRKERVVVRLLCVAWLGLIAGVVEGTTPSQDCADLFATGTRQSGTYTVGEPSPYQVYCDMSFLGGGWTVLQRRQDGSVEFAKTWEEYQQGFGNLGAEFWLGLDKIHTLTTAKSNMLQIELEDFNGERRYARYGTFSVGDSSGNYVVSISGYSASGDAGNSLTNNGRSDINGIMFSTQDRDNDPNGDHCASLYSQGGWWYPLSCGQTFLNGQYNCHETSVSCGNAQGVSWTGFGAGWGNYLKKTTIMIRPADFTGSDAPQDCADLYEDGIIESGVNAVSNPRVFVYCDMRNSGGAWNMIQRRQDGSVNFAKTWVEYQQGFGDLSEEFWLGLDNIHTLTTAKSNILRIELEDFNGEMRYAQYGTFSVGDSSGNYEVSISGYSGDAGNSLTDNGRSDIDGSMFSTTDRDNDVNRANCADRFSQGGWWYPASCGQTFLNGRYDCHQTSVSCGGSQGVVWVGWGGTSYFLKKTTIMIRPDDFTVCSDGTFGTSCSNTCRCLEGHADCNHKTGSCLGPCARGWKGSDCQTACSPGTYGPNCNGTCRCAEENADCNIETGVCDPAGCIDGWAGESCDTAPAQIVEPVPQDEQKDVGQSVSWTCKATGYPFPVITWQHEGNDLATTGSDIMIVTSYSSSGNDMYTESTLSISSVGRQHDGVYTCSATNRGASPQTSFSLAVRDTPDKPIVNSDFVSEPTAITITWSFPSYTGNLDITGSLIEYQEMGESSWLAKTIDGQFTTYTFENLEPFSVFDIRMSVENELGSSGKTDPVRIWSAPGKVQQLERVILSASEMRLTWNSPDPTKPQDIITHYEVAYGISEATIGDPVRTTDSGETTLSDLSPGNTYIVKVWAVTATGSGEVESKDIMFEYMPSPPLNVEVNNVGDCACVSGRITDKAAVTVRWGQPATPNGQILGYRISYNAVGQTENMLTLTTNDVTRQVDNLELESKYTLKVAAYNTLFNGTESDEATVTTPEGCPGPPVGVRAKQLSVESAVYCNISWDAPVVTKGIITGYKVRYRTLWNLVPSYSNGNTEGLSDETVTGAMATIKEIGPNKKLSVRVFATTCNEGEPSEELEYACVNNATAPPPPPPIPDIPQDEITSSSFKMDIQRASSENGPICCYQIIVVPMKVGETLDDLRNIGLREATVLTSNDVNAALGGRDLPYVADAFSSADFRSSITIGNGEACDNGCCTIGPTGHPDDNVHNKPLKPNTKYTVTLRAFSACENGRRKRQAASAGSDTFTSSEFIPPQETAGSAGGGDDGPGSVGPVVGAIVGVIVVAAIIAGIIVARRKGLFNKKRDSMCGSTSSTSGGVDNLAQLENLAPDEDPDHAKPPIIPRKPVEPKKPAVAAAKATAASVSARDYHQPIPVECMEQEFDRRHANDDQLFTEEYKALPGDLGIAHAKAYLKKANGEKNRFKNVIAYDNARVVLTPIEGEPDSDYIHASYIDGYNEEKKFIAAQGPKPNTVHDFWRMMWETGSTAIVMVTNLEEKGKTKCTKYWPDSGEEVYGQITVTLADTIPMVYYVTRVFLVSKKDEKQRKITQFQFLGWPDFGAPRNPAELLKFHQKVMTSITPRDRPIVVHCSAGVGRTGTFITMDAMLAMMAEEGKVDVFGYVSKMRQNRSQMVQAEAQYVFIYRALLEQHLYGDTEIEVTGIHRHLQNLKREDLHSHKTGMELEYEKLTRVPVDKANMRNGNLPENISKNRVLQVLPYDTSRVFLQHKTGVTGSDYINASFIDGYRERDAYIATQGPLDRTVEDFWRMVWEWNSCSIVMLTELQEKERSTCARYWPEEGSKTFGDLTVRLDETREFGDFTHRTFSLEDRKGEKNRPIHQFHFHGWPQYGVPDNAAGIIDLIGQVQKQQQLSGNGPITVHCSSGAGRTGTFCAISTVLERVKTEGNCDVFQTVKALRQQRPHMVQTIDQYQFCYQAVVEYLDSFDHYSNFA</sequence>
<evidence type="ECO:0000256" key="7">
    <source>
        <dbReference type="ARBA" id="ARBA00022801"/>
    </source>
</evidence>
<dbReference type="InterPro" id="IPR003599">
    <property type="entry name" value="Ig_sub"/>
</dbReference>
<evidence type="ECO:0000256" key="9">
    <source>
        <dbReference type="ARBA" id="ARBA00023136"/>
    </source>
</evidence>
<dbReference type="InterPro" id="IPR014716">
    <property type="entry name" value="Fibrinogen_a/b/g_C_1"/>
</dbReference>
<dbReference type="CDD" id="cd00087">
    <property type="entry name" value="FReD"/>
    <property type="match status" value="2"/>
</dbReference>
<dbReference type="InterPro" id="IPR000387">
    <property type="entry name" value="Tyr_Pase_dom"/>
</dbReference>
<evidence type="ECO:0000313" key="20">
    <source>
        <dbReference type="EMBL" id="CAH1242920.1"/>
    </source>
</evidence>
<dbReference type="Proteomes" id="UP000838412">
    <property type="component" value="Chromosome 13"/>
</dbReference>
<feature type="domain" description="Fibrinogen C-terminal" evidence="19">
    <location>
        <begin position="24"/>
        <end position="252"/>
    </location>
</feature>
<dbReference type="InterPro" id="IPR036116">
    <property type="entry name" value="FN3_sf"/>
</dbReference>
<dbReference type="FunFam" id="3.90.190.10:FF:000088">
    <property type="entry name" value="Receptor protein-tyrosine phosphatase LAR"/>
    <property type="match status" value="1"/>
</dbReference>
<dbReference type="SMART" id="SM00404">
    <property type="entry name" value="PTPc_motif"/>
    <property type="match status" value="2"/>
</dbReference>
<dbReference type="FunFam" id="3.90.190.10:FF:000021">
    <property type="entry name" value="Receptor-type tyrosine-protein phosphatase alpha"/>
    <property type="match status" value="1"/>
</dbReference>
<dbReference type="PANTHER" id="PTHR19134:SF555">
    <property type="entry name" value="RECEPTOR-TYPE TYROSINE-PROTEIN PHOSPHATASE DELTA-LIKE ISOFORM X1"/>
    <property type="match status" value="1"/>
</dbReference>
<evidence type="ECO:0000313" key="21">
    <source>
        <dbReference type="Proteomes" id="UP000838412"/>
    </source>
</evidence>
<dbReference type="SMART" id="SM00186">
    <property type="entry name" value="FBG"/>
    <property type="match status" value="2"/>
</dbReference>
<dbReference type="InterPro" id="IPR013783">
    <property type="entry name" value="Ig-like_fold"/>
</dbReference>
<dbReference type="PANTHER" id="PTHR19134">
    <property type="entry name" value="RECEPTOR-TYPE TYROSINE-PROTEIN PHOSPHATASE"/>
    <property type="match status" value="1"/>
</dbReference>
<evidence type="ECO:0000256" key="4">
    <source>
        <dbReference type="ARBA" id="ARBA00022530"/>
    </source>
</evidence>
<evidence type="ECO:0000256" key="14">
    <source>
        <dbReference type="SAM" id="SignalP"/>
    </source>
</evidence>
<feature type="domain" description="Ig-like" evidence="17">
    <location>
        <begin position="574"/>
        <end position="673"/>
    </location>
</feature>
<feature type="region of interest" description="Disordered" evidence="12">
    <location>
        <begin position="1228"/>
        <end position="1258"/>
    </location>
</feature>
<keyword evidence="10" id="KW-0393">Immunoglobulin domain</keyword>
<dbReference type="InterPro" id="IPR050348">
    <property type="entry name" value="Protein-Tyr_Phosphatase"/>
</dbReference>
<dbReference type="PROSITE" id="PS50056">
    <property type="entry name" value="TYR_PHOSPHATASE_2"/>
    <property type="match status" value="2"/>
</dbReference>
<dbReference type="PROSITE" id="PS00383">
    <property type="entry name" value="TYR_PHOSPHATASE_1"/>
    <property type="match status" value="2"/>
</dbReference>
<gene>
    <name evidence="20" type="primary">PTPRA</name>
    <name evidence="20" type="ORF">BLAG_LOCUS6092</name>
</gene>
<dbReference type="CDD" id="cd00063">
    <property type="entry name" value="FN3"/>
    <property type="match status" value="4"/>
</dbReference>
<evidence type="ECO:0000256" key="1">
    <source>
        <dbReference type="ARBA" id="ARBA00004167"/>
    </source>
</evidence>
<dbReference type="Pfam" id="PF00102">
    <property type="entry name" value="Y_phosphatase"/>
    <property type="match status" value="2"/>
</dbReference>
<dbReference type="InterPro" id="IPR007110">
    <property type="entry name" value="Ig-like_dom"/>
</dbReference>
<feature type="domain" description="Fibronectin type-III" evidence="18">
    <location>
        <begin position="975"/>
        <end position="1082"/>
    </location>
</feature>
<evidence type="ECO:0000256" key="10">
    <source>
        <dbReference type="ARBA" id="ARBA00023319"/>
    </source>
</evidence>
<dbReference type="InterPro" id="IPR003961">
    <property type="entry name" value="FN3_dom"/>
</dbReference>